<dbReference type="OrthoDB" id="18959at2759"/>
<feature type="coiled-coil region" evidence="1">
    <location>
        <begin position="90"/>
        <end position="224"/>
    </location>
</feature>
<dbReference type="Pfam" id="PF20882">
    <property type="entry name" value="Sos7"/>
    <property type="match status" value="1"/>
</dbReference>
<sequence>MATTQLHTAHAALSSPPPLSIHTLAAHPTSSAAQDLEHYKSLFSKLRFSYTEQVTKERFLKSLVADPPELPTPSSAHDLALLETKLASDKAALKQKKASVAAQLDSLNVRGREVAGEHESLAEPMATLLGLPEELAELEARVEELRAVHPVRSGNPLLNHGLETTRELLAERQDEAAALEAEIVAVRAALEARADDVQRLRGEVNGAEERKREAVGEVMEIRRRKGNGGWDEEERKARWIRAQKGVLEGLVG</sequence>
<dbReference type="InterPro" id="IPR048781">
    <property type="entry name" value="Sos7_CC"/>
</dbReference>
<comment type="caution">
    <text evidence="3">The sequence shown here is derived from an EMBL/GenBank/DDBJ whole genome shotgun (WGS) entry which is preliminary data.</text>
</comment>
<feature type="domain" description="Kinetochore protein Sos7 coiled-coil" evidence="2">
    <location>
        <begin position="42"/>
        <end position="118"/>
    </location>
</feature>
<evidence type="ECO:0000256" key="1">
    <source>
        <dbReference type="SAM" id="Coils"/>
    </source>
</evidence>
<dbReference type="GO" id="GO:0051315">
    <property type="term" value="P:attachment of mitotic spindle microtubules to kinetochore"/>
    <property type="evidence" value="ECO:0007669"/>
    <property type="project" value="TreeGrafter"/>
</dbReference>
<dbReference type="PANTHER" id="PTHR37329">
    <property type="entry name" value="KINETOCHORE PROTEIN SOS7"/>
    <property type="match status" value="1"/>
</dbReference>
<keyword evidence="4" id="KW-1185">Reference proteome</keyword>
<organism evidence="3 4">
    <name type="scientific">Myriangium duriaei CBS 260.36</name>
    <dbReference type="NCBI Taxonomy" id="1168546"/>
    <lineage>
        <taxon>Eukaryota</taxon>
        <taxon>Fungi</taxon>
        <taxon>Dikarya</taxon>
        <taxon>Ascomycota</taxon>
        <taxon>Pezizomycotina</taxon>
        <taxon>Dothideomycetes</taxon>
        <taxon>Dothideomycetidae</taxon>
        <taxon>Myriangiales</taxon>
        <taxon>Myriangiaceae</taxon>
        <taxon>Myriangium</taxon>
    </lineage>
</organism>
<evidence type="ECO:0000313" key="4">
    <source>
        <dbReference type="Proteomes" id="UP000799439"/>
    </source>
</evidence>
<dbReference type="GO" id="GO:0000776">
    <property type="term" value="C:kinetochore"/>
    <property type="evidence" value="ECO:0007669"/>
    <property type="project" value="InterPro"/>
</dbReference>
<dbReference type="AlphaFoldDB" id="A0A9P4MK65"/>
<gene>
    <name evidence="3" type="ORF">K461DRAFT_295756</name>
</gene>
<accession>A0A9P4MK65</accession>
<dbReference type="EMBL" id="ML996089">
    <property type="protein sequence ID" value="KAF2150476.1"/>
    <property type="molecule type" value="Genomic_DNA"/>
</dbReference>
<reference evidence="3" key="1">
    <citation type="journal article" date="2020" name="Stud. Mycol.">
        <title>101 Dothideomycetes genomes: a test case for predicting lifestyles and emergence of pathogens.</title>
        <authorList>
            <person name="Haridas S."/>
            <person name="Albert R."/>
            <person name="Binder M."/>
            <person name="Bloem J."/>
            <person name="Labutti K."/>
            <person name="Salamov A."/>
            <person name="Andreopoulos B."/>
            <person name="Baker S."/>
            <person name="Barry K."/>
            <person name="Bills G."/>
            <person name="Bluhm B."/>
            <person name="Cannon C."/>
            <person name="Castanera R."/>
            <person name="Culley D."/>
            <person name="Daum C."/>
            <person name="Ezra D."/>
            <person name="Gonzalez J."/>
            <person name="Henrissat B."/>
            <person name="Kuo A."/>
            <person name="Liang C."/>
            <person name="Lipzen A."/>
            <person name="Lutzoni F."/>
            <person name="Magnuson J."/>
            <person name="Mondo S."/>
            <person name="Nolan M."/>
            <person name="Ohm R."/>
            <person name="Pangilinan J."/>
            <person name="Park H.-J."/>
            <person name="Ramirez L."/>
            <person name="Alfaro M."/>
            <person name="Sun H."/>
            <person name="Tritt A."/>
            <person name="Yoshinaga Y."/>
            <person name="Zwiers L.-H."/>
            <person name="Turgeon B."/>
            <person name="Goodwin S."/>
            <person name="Spatafora J."/>
            <person name="Crous P."/>
            <person name="Grigoriev I."/>
        </authorList>
    </citation>
    <scope>NUCLEOTIDE SEQUENCE</scope>
    <source>
        <strain evidence="3">CBS 260.36</strain>
    </source>
</reference>
<protein>
    <recommendedName>
        <fullName evidence="2">Kinetochore protein Sos7 coiled-coil domain-containing protein</fullName>
    </recommendedName>
</protein>
<dbReference type="PANTHER" id="PTHR37329:SF1">
    <property type="entry name" value="KINETOCHORE PROTEIN SOS7"/>
    <property type="match status" value="1"/>
</dbReference>
<dbReference type="Proteomes" id="UP000799439">
    <property type="component" value="Unassembled WGS sequence"/>
</dbReference>
<evidence type="ECO:0000313" key="3">
    <source>
        <dbReference type="EMBL" id="KAF2150476.1"/>
    </source>
</evidence>
<keyword evidence="1" id="KW-0175">Coiled coil</keyword>
<name>A0A9P4MK65_9PEZI</name>
<dbReference type="GO" id="GO:0034501">
    <property type="term" value="P:protein localization to kinetochore"/>
    <property type="evidence" value="ECO:0007669"/>
    <property type="project" value="InterPro"/>
</dbReference>
<dbReference type="InterPro" id="IPR037475">
    <property type="entry name" value="Sos7"/>
</dbReference>
<proteinExistence type="predicted"/>
<evidence type="ECO:0000259" key="2">
    <source>
        <dbReference type="Pfam" id="PF20882"/>
    </source>
</evidence>